<dbReference type="EMBL" id="VSRR010015931">
    <property type="protein sequence ID" value="MPC58713.1"/>
    <property type="molecule type" value="Genomic_DNA"/>
</dbReference>
<accession>A0A5B7GMI0</accession>
<proteinExistence type="predicted"/>
<sequence length="120" mass="12519">MVAMMGGKGSGALTLEAAGAVRARGTEALPGDGVAGPHAATHADLHTARSVVARLAPYTVWSREARRTVLDAYACCGMARVPVGTLTLMQAAGPPFPWRALFRAVWPHVARHTLAHAALL</sequence>
<gene>
    <name evidence="1" type="ORF">E2C01_052721</name>
</gene>
<dbReference type="AlphaFoldDB" id="A0A5B7GMI0"/>
<keyword evidence="2" id="KW-1185">Reference proteome</keyword>
<evidence type="ECO:0000313" key="1">
    <source>
        <dbReference type="EMBL" id="MPC58713.1"/>
    </source>
</evidence>
<evidence type="ECO:0000313" key="2">
    <source>
        <dbReference type="Proteomes" id="UP000324222"/>
    </source>
</evidence>
<reference evidence="1 2" key="1">
    <citation type="submission" date="2019-05" db="EMBL/GenBank/DDBJ databases">
        <title>Another draft genome of Portunus trituberculatus and its Hox gene families provides insights of decapod evolution.</title>
        <authorList>
            <person name="Jeong J.-H."/>
            <person name="Song I."/>
            <person name="Kim S."/>
            <person name="Choi T."/>
            <person name="Kim D."/>
            <person name="Ryu S."/>
            <person name="Kim W."/>
        </authorList>
    </citation>
    <scope>NUCLEOTIDE SEQUENCE [LARGE SCALE GENOMIC DNA]</scope>
    <source>
        <tissue evidence="1">Muscle</tissue>
    </source>
</reference>
<organism evidence="1 2">
    <name type="scientific">Portunus trituberculatus</name>
    <name type="common">Swimming crab</name>
    <name type="synonym">Neptunus trituberculatus</name>
    <dbReference type="NCBI Taxonomy" id="210409"/>
    <lineage>
        <taxon>Eukaryota</taxon>
        <taxon>Metazoa</taxon>
        <taxon>Ecdysozoa</taxon>
        <taxon>Arthropoda</taxon>
        <taxon>Crustacea</taxon>
        <taxon>Multicrustacea</taxon>
        <taxon>Malacostraca</taxon>
        <taxon>Eumalacostraca</taxon>
        <taxon>Eucarida</taxon>
        <taxon>Decapoda</taxon>
        <taxon>Pleocyemata</taxon>
        <taxon>Brachyura</taxon>
        <taxon>Eubrachyura</taxon>
        <taxon>Portunoidea</taxon>
        <taxon>Portunidae</taxon>
        <taxon>Portuninae</taxon>
        <taxon>Portunus</taxon>
    </lineage>
</organism>
<name>A0A5B7GMI0_PORTR</name>
<comment type="caution">
    <text evidence="1">The sequence shown here is derived from an EMBL/GenBank/DDBJ whole genome shotgun (WGS) entry which is preliminary data.</text>
</comment>
<protein>
    <submittedName>
        <fullName evidence="1">Uncharacterized protein</fullName>
    </submittedName>
</protein>
<dbReference type="Proteomes" id="UP000324222">
    <property type="component" value="Unassembled WGS sequence"/>
</dbReference>